<dbReference type="InterPro" id="IPR046300">
    <property type="entry name" value="DUF6415"/>
</dbReference>
<dbReference type="Pfam" id="PF19979">
    <property type="entry name" value="DUF6415"/>
    <property type="match status" value="1"/>
</dbReference>
<dbReference type="RefSeq" id="WP_329079683.1">
    <property type="nucleotide sequence ID" value="NZ_CP109495.1"/>
</dbReference>
<feature type="region of interest" description="Disordered" evidence="1">
    <location>
        <begin position="1"/>
        <end position="25"/>
    </location>
</feature>
<dbReference type="EMBL" id="CP109495">
    <property type="protein sequence ID" value="WUX55662.1"/>
    <property type="molecule type" value="Genomic_DNA"/>
</dbReference>
<evidence type="ECO:0000313" key="2">
    <source>
        <dbReference type="EMBL" id="WUX55662.1"/>
    </source>
</evidence>
<proteinExistence type="predicted"/>
<gene>
    <name evidence="2" type="ORF">OG442_31375</name>
</gene>
<dbReference type="Proteomes" id="UP001432209">
    <property type="component" value="Chromosome"/>
</dbReference>
<keyword evidence="3" id="KW-1185">Reference proteome</keyword>
<name>A0ABZ2AAD8_STRNV</name>
<sequence length="143" mass="15479">MHSSSMVLAETGRRTAPPVERWSPPLDSEGLARIASLLRQVKPLEGIVDDVGDVLGEQDPGESEFGEIAERLRGDRLRLVAIANAAGDGDAEVCRLLQRAHTLRSEALPAVSRQALGHLRRMAGLVNDLLERLAETNIVKDVA</sequence>
<accession>A0ABZ2AAD8</accession>
<evidence type="ECO:0000256" key="1">
    <source>
        <dbReference type="SAM" id="MobiDB-lite"/>
    </source>
</evidence>
<protein>
    <submittedName>
        <fullName evidence="2">DUF6415 family natural product biosynthesis protein</fullName>
    </submittedName>
</protein>
<evidence type="ECO:0000313" key="3">
    <source>
        <dbReference type="Proteomes" id="UP001432209"/>
    </source>
</evidence>
<organism evidence="2 3">
    <name type="scientific">Streptomyces niveus</name>
    <name type="common">Streptomyces spheroides</name>
    <dbReference type="NCBI Taxonomy" id="193462"/>
    <lineage>
        <taxon>Bacteria</taxon>
        <taxon>Bacillati</taxon>
        <taxon>Actinomycetota</taxon>
        <taxon>Actinomycetes</taxon>
        <taxon>Kitasatosporales</taxon>
        <taxon>Streptomycetaceae</taxon>
        <taxon>Streptomyces</taxon>
    </lineage>
</organism>
<reference evidence="2" key="1">
    <citation type="submission" date="2022-10" db="EMBL/GenBank/DDBJ databases">
        <title>The complete genomes of actinobacterial strains from the NBC collection.</title>
        <authorList>
            <person name="Joergensen T.S."/>
            <person name="Alvarez Arevalo M."/>
            <person name="Sterndorff E.B."/>
            <person name="Faurdal D."/>
            <person name="Vuksanovic O."/>
            <person name="Mourched A.-S."/>
            <person name="Charusanti P."/>
            <person name="Shaw S."/>
            <person name="Blin K."/>
            <person name="Weber T."/>
        </authorList>
    </citation>
    <scope>NUCLEOTIDE SEQUENCE</scope>
    <source>
        <strain evidence="2">NBC_01432</strain>
    </source>
</reference>